<dbReference type="OrthoDB" id="5976464at2759"/>
<name>A0A9W9ZVR1_9CNID</name>
<reference evidence="2" key="1">
    <citation type="submission" date="2023-01" db="EMBL/GenBank/DDBJ databases">
        <title>Genome assembly of the deep-sea coral Lophelia pertusa.</title>
        <authorList>
            <person name="Herrera S."/>
            <person name="Cordes E."/>
        </authorList>
    </citation>
    <scope>NUCLEOTIDE SEQUENCE</scope>
    <source>
        <strain evidence="2">USNM1676648</strain>
        <tissue evidence="2">Polyp</tissue>
    </source>
</reference>
<organism evidence="2 3">
    <name type="scientific">Desmophyllum pertusum</name>
    <dbReference type="NCBI Taxonomy" id="174260"/>
    <lineage>
        <taxon>Eukaryota</taxon>
        <taxon>Metazoa</taxon>
        <taxon>Cnidaria</taxon>
        <taxon>Anthozoa</taxon>
        <taxon>Hexacorallia</taxon>
        <taxon>Scleractinia</taxon>
        <taxon>Caryophylliina</taxon>
        <taxon>Caryophylliidae</taxon>
        <taxon>Desmophyllum</taxon>
    </lineage>
</organism>
<protein>
    <submittedName>
        <fullName evidence="2">Uncharacterized protein</fullName>
    </submittedName>
</protein>
<dbReference type="AlphaFoldDB" id="A0A9W9ZVR1"/>
<comment type="caution">
    <text evidence="2">The sequence shown here is derived from an EMBL/GenBank/DDBJ whole genome shotgun (WGS) entry which is preliminary data.</text>
</comment>
<evidence type="ECO:0000256" key="1">
    <source>
        <dbReference type="SAM" id="MobiDB-lite"/>
    </source>
</evidence>
<feature type="region of interest" description="Disordered" evidence="1">
    <location>
        <begin position="64"/>
        <end position="96"/>
    </location>
</feature>
<dbReference type="Proteomes" id="UP001163046">
    <property type="component" value="Unassembled WGS sequence"/>
</dbReference>
<dbReference type="EMBL" id="MU825873">
    <property type="protein sequence ID" value="KAJ7387833.1"/>
    <property type="molecule type" value="Genomic_DNA"/>
</dbReference>
<accession>A0A9W9ZVR1</accession>
<gene>
    <name evidence="2" type="ORF">OS493_001180</name>
</gene>
<evidence type="ECO:0000313" key="3">
    <source>
        <dbReference type="Proteomes" id="UP001163046"/>
    </source>
</evidence>
<proteinExistence type="predicted"/>
<sequence length="154" mass="16924">MESIRDKALCSNNQLKHSNLDPVIEQRYSQDEIDAAYALLALSNSAPAPPPGYRAVFIGPGAKLQSTSGTSDDQLPTASRAASVQTHLQTPQPIPASQVSPLAELNTFVAATLPAREERYVYNHYVSQPRDFTVWRCENHGSWSCQQCFHAVNP</sequence>
<evidence type="ECO:0000313" key="2">
    <source>
        <dbReference type="EMBL" id="KAJ7387833.1"/>
    </source>
</evidence>
<keyword evidence="3" id="KW-1185">Reference proteome</keyword>